<keyword evidence="8" id="KW-1185">Reference proteome</keyword>
<sequence length="338" mass="37548">MIRVNPGTIRLPLFLLLCCTIFASIAVAQKQQLVVAQDGSGDYKTVQAALDAIPQNNPNRITILIKKGTYKEKLSLDSTKHFVTLIGEDKASTILTYDDYSGKTLADGTKLTTSTSGSFYIFANDFRAENLTFENTAGPVGQAVAAFVTGDRAVFINCRFLGFQDTLYTGSPRHYGRQYYKDCYIEGTTDFIFGSATAVFETCTIFSKKGGQYITAASTPEGKPFGYVFVDCNLIGDAPKASVYLGRPWRNFAQTVFIRTRMGEHIRPEGWHNWSKPDAEKTAFYAEYNSEGPGASPQTRVAWSKQLTKAEVQRYDRNHVLAGDDQWKPLSKITKANF</sequence>
<dbReference type="InterPro" id="IPR000070">
    <property type="entry name" value="Pectinesterase_cat"/>
</dbReference>
<evidence type="ECO:0000256" key="5">
    <source>
        <dbReference type="RuleBase" id="RU000589"/>
    </source>
</evidence>
<evidence type="ECO:0000259" key="6">
    <source>
        <dbReference type="Pfam" id="PF01095"/>
    </source>
</evidence>
<dbReference type="Pfam" id="PF01095">
    <property type="entry name" value="Pectinesterase"/>
    <property type="match status" value="1"/>
</dbReference>
<evidence type="ECO:0000256" key="2">
    <source>
        <dbReference type="ARBA" id="ARBA00022801"/>
    </source>
</evidence>
<name>A0ABP8MRM6_9BACT</name>
<evidence type="ECO:0000313" key="7">
    <source>
        <dbReference type="EMBL" id="GAA4453326.1"/>
    </source>
</evidence>
<dbReference type="PANTHER" id="PTHR31321">
    <property type="entry name" value="ACYL-COA THIOESTER HYDROLASE YBHC-RELATED"/>
    <property type="match status" value="1"/>
</dbReference>
<feature type="active site" evidence="4">
    <location>
        <position position="190"/>
    </location>
</feature>
<evidence type="ECO:0000256" key="3">
    <source>
        <dbReference type="ARBA" id="ARBA00023085"/>
    </source>
</evidence>
<dbReference type="InterPro" id="IPR012334">
    <property type="entry name" value="Pectin_lyas_fold"/>
</dbReference>
<dbReference type="SUPFAM" id="SSF51126">
    <property type="entry name" value="Pectin lyase-like"/>
    <property type="match status" value="1"/>
</dbReference>
<comment type="pathway">
    <text evidence="5">Glycan metabolism; pectin degradation; 2-dehydro-3-deoxy-D-gluconate from pectin: step 1/5.</text>
</comment>
<dbReference type="Gene3D" id="2.160.20.10">
    <property type="entry name" value="Single-stranded right-handed beta-helix, Pectin lyase-like"/>
    <property type="match status" value="1"/>
</dbReference>
<organism evidence="7 8">
    <name type="scientific">Nibrella saemangeumensis</name>
    <dbReference type="NCBI Taxonomy" id="1084526"/>
    <lineage>
        <taxon>Bacteria</taxon>
        <taxon>Pseudomonadati</taxon>
        <taxon>Bacteroidota</taxon>
        <taxon>Cytophagia</taxon>
        <taxon>Cytophagales</taxon>
        <taxon>Spirosomataceae</taxon>
        <taxon>Nibrella</taxon>
    </lineage>
</organism>
<gene>
    <name evidence="7" type="ORF">GCM10023189_18190</name>
</gene>
<evidence type="ECO:0000256" key="1">
    <source>
        <dbReference type="ARBA" id="ARBA00008891"/>
    </source>
</evidence>
<reference evidence="8" key="1">
    <citation type="journal article" date="2019" name="Int. J. Syst. Evol. Microbiol.">
        <title>The Global Catalogue of Microorganisms (GCM) 10K type strain sequencing project: providing services to taxonomists for standard genome sequencing and annotation.</title>
        <authorList>
            <consortium name="The Broad Institute Genomics Platform"/>
            <consortium name="The Broad Institute Genome Sequencing Center for Infectious Disease"/>
            <person name="Wu L."/>
            <person name="Ma J."/>
        </authorList>
    </citation>
    <scope>NUCLEOTIDE SEQUENCE [LARGE SCALE GENOMIC DNA]</scope>
    <source>
        <strain evidence="8">JCM 17927</strain>
    </source>
</reference>
<feature type="domain" description="Pectinesterase catalytic" evidence="6">
    <location>
        <begin position="33"/>
        <end position="323"/>
    </location>
</feature>
<comment type="caution">
    <text evidence="7">The sequence shown here is derived from an EMBL/GenBank/DDBJ whole genome shotgun (WGS) entry which is preliminary data.</text>
</comment>
<evidence type="ECO:0000313" key="8">
    <source>
        <dbReference type="Proteomes" id="UP001501175"/>
    </source>
</evidence>
<comment type="similarity">
    <text evidence="1">Belongs to the pectinesterase family.</text>
</comment>
<evidence type="ECO:0000256" key="4">
    <source>
        <dbReference type="PROSITE-ProRule" id="PRU10040"/>
    </source>
</evidence>
<feature type="signal peptide" evidence="5">
    <location>
        <begin position="1"/>
        <end position="28"/>
    </location>
</feature>
<dbReference type="Proteomes" id="UP001501175">
    <property type="component" value="Unassembled WGS sequence"/>
</dbReference>
<keyword evidence="2 5" id="KW-0378">Hydrolase</keyword>
<dbReference type="InterPro" id="IPR011050">
    <property type="entry name" value="Pectin_lyase_fold/virulence"/>
</dbReference>
<dbReference type="EMBL" id="BAABHD010000022">
    <property type="protein sequence ID" value="GAA4453326.1"/>
    <property type="molecule type" value="Genomic_DNA"/>
</dbReference>
<dbReference type="RefSeq" id="WP_345242730.1">
    <property type="nucleotide sequence ID" value="NZ_BAABHD010000022.1"/>
</dbReference>
<keyword evidence="3 5" id="KW-0063">Aspartyl esterase</keyword>
<protein>
    <recommendedName>
        <fullName evidence="5">Pectinesterase</fullName>
        <ecNumber evidence="5">3.1.1.11</ecNumber>
    </recommendedName>
</protein>
<dbReference type="PROSITE" id="PS00503">
    <property type="entry name" value="PECTINESTERASE_2"/>
    <property type="match status" value="1"/>
</dbReference>
<dbReference type="EC" id="3.1.1.11" evidence="5"/>
<proteinExistence type="inferred from homology"/>
<dbReference type="InterPro" id="IPR033131">
    <property type="entry name" value="Pectinesterase_Asp_AS"/>
</dbReference>
<keyword evidence="5" id="KW-0732">Signal</keyword>
<dbReference type="PANTHER" id="PTHR31321:SF57">
    <property type="entry name" value="PECTINESTERASE 53-RELATED"/>
    <property type="match status" value="1"/>
</dbReference>
<accession>A0ABP8MRM6</accession>
<feature type="chain" id="PRO_5044982511" description="Pectinesterase" evidence="5">
    <location>
        <begin position="29"/>
        <end position="338"/>
    </location>
</feature>
<comment type="catalytic activity">
    <reaction evidence="5">
        <text>[(1-&gt;4)-alpha-D-galacturonosyl methyl ester](n) + n H2O = [(1-&gt;4)-alpha-D-galacturonosyl](n) + n methanol + n H(+)</text>
        <dbReference type="Rhea" id="RHEA:22380"/>
        <dbReference type="Rhea" id="RHEA-COMP:14570"/>
        <dbReference type="Rhea" id="RHEA-COMP:14573"/>
        <dbReference type="ChEBI" id="CHEBI:15377"/>
        <dbReference type="ChEBI" id="CHEBI:15378"/>
        <dbReference type="ChEBI" id="CHEBI:17790"/>
        <dbReference type="ChEBI" id="CHEBI:140522"/>
        <dbReference type="ChEBI" id="CHEBI:140523"/>
        <dbReference type="EC" id="3.1.1.11"/>
    </reaction>
</comment>